<dbReference type="Proteomes" id="UP001174909">
    <property type="component" value="Unassembled WGS sequence"/>
</dbReference>
<dbReference type="PANTHER" id="PTHR43197">
    <property type="entry name" value="UTP--GLUCOSE-1-PHOSPHATE URIDYLYLTRANSFERASE"/>
    <property type="match status" value="1"/>
</dbReference>
<sequence length="368" mass="40742">MGAEGTAASQLASAHHQTEEHHREDEHLHGSDRQDRGGMHDGGDRRLVEQAAERCAHDQRQDSPRDGRHRSLQEAHMKAVIVAAGYGSRFLPASKTVPKEMFPVIDRPAIDFILQELRESGIDDILFITSRRKRALEDYVDRELELEQVFASEGAAAKQRAIAVPPGRFFFLRQQKMLGTGQAILLAEPFTGDDPFVVVFPDDLHIGDPPLARQLIDTYERTGCSVLAVEHDPPHLERYGVVALADDGLHVTDIVEKPPPGMEPSRDISIGRYLYTPEIYPALRRRWERHRGGEFNYTEGVEELARQGRVVIQRMAGRRLDIGAPAGYLRSILEYAARDPELAAEIEAFSAAGAAGETSGDDSAASAS</sequence>
<keyword evidence="4 8" id="KW-0548">Nucleotidyltransferase</keyword>
<feature type="domain" description="Nucleotidyl transferase" evidence="7">
    <location>
        <begin position="78"/>
        <end position="335"/>
    </location>
</feature>
<dbReference type="Gene3D" id="3.90.550.10">
    <property type="entry name" value="Spore Coat Polysaccharide Biosynthesis Protein SpsA, Chain A"/>
    <property type="match status" value="1"/>
</dbReference>
<reference evidence="8" key="1">
    <citation type="submission" date="2023-03" db="EMBL/GenBank/DDBJ databases">
        <authorList>
            <person name="Steffen K."/>
            <person name="Cardenas P."/>
        </authorList>
    </citation>
    <scope>NUCLEOTIDE SEQUENCE</scope>
</reference>
<evidence type="ECO:0000259" key="7">
    <source>
        <dbReference type="Pfam" id="PF00483"/>
    </source>
</evidence>
<comment type="catalytic activity">
    <reaction evidence="5">
        <text>alpha-D-glucose 1-phosphate + UTP + H(+) = UDP-alpha-D-glucose + diphosphate</text>
        <dbReference type="Rhea" id="RHEA:19889"/>
        <dbReference type="ChEBI" id="CHEBI:15378"/>
        <dbReference type="ChEBI" id="CHEBI:33019"/>
        <dbReference type="ChEBI" id="CHEBI:46398"/>
        <dbReference type="ChEBI" id="CHEBI:58601"/>
        <dbReference type="ChEBI" id="CHEBI:58885"/>
        <dbReference type="EC" id="2.7.7.9"/>
    </reaction>
</comment>
<evidence type="ECO:0000256" key="3">
    <source>
        <dbReference type="ARBA" id="ARBA00022679"/>
    </source>
</evidence>
<name>A0AA35R7U1_GEOBA</name>
<keyword evidence="9" id="KW-1185">Reference proteome</keyword>
<dbReference type="InterPro" id="IPR005771">
    <property type="entry name" value="GalU_uridylyltTrfase_bac/arc"/>
</dbReference>
<feature type="region of interest" description="Disordered" evidence="6">
    <location>
        <begin position="1"/>
        <end position="44"/>
    </location>
</feature>
<feature type="region of interest" description="Disordered" evidence="6">
    <location>
        <begin position="52"/>
        <end position="71"/>
    </location>
</feature>
<evidence type="ECO:0000313" key="9">
    <source>
        <dbReference type="Proteomes" id="UP001174909"/>
    </source>
</evidence>
<evidence type="ECO:0000256" key="1">
    <source>
        <dbReference type="ARBA" id="ARBA00006890"/>
    </source>
</evidence>
<evidence type="ECO:0000256" key="6">
    <source>
        <dbReference type="SAM" id="MobiDB-lite"/>
    </source>
</evidence>
<evidence type="ECO:0000313" key="8">
    <source>
        <dbReference type="EMBL" id="CAI8006419.1"/>
    </source>
</evidence>
<dbReference type="SUPFAM" id="SSF53448">
    <property type="entry name" value="Nucleotide-diphospho-sugar transferases"/>
    <property type="match status" value="1"/>
</dbReference>
<dbReference type="Pfam" id="PF00483">
    <property type="entry name" value="NTP_transferase"/>
    <property type="match status" value="1"/>
</dbReference>
<keyword evidence="3" id="KW-0808">Transferase</keyword>
<protein>
    <recommendedName>
        <fullName evidence="2">UTP--glucose-1-phosphate uridylyltransferase</fullName>
        <ecNumber evidence="2">2.7.7.9</ecNumber>
    </recommendedName>
</protein>
<proteinExistence type="inferred from homology"/>
<dbReference type="GO" id="GO:0006011">
    <property type="term" value="P:UDP-alpha-D-glucose metabolic process"/>
    <property type="evidence" value="ECO:0007669"/>
    <property type="project" value="InterPro"/>
</dbReference>
<dbReference type="InterPro" id="IPR005835">
    <property type="entry name" value="NTP_transferase_dom"/>
</dbReference>
<organism evidence="8 9">
    <name type="scientific">Geodia barretti</name>
    <name type="common">Barrett's horny sponge</name>
    <dbReference type="NCBI Taxonomy" id="519541"/>
    <lineage>
        <taxon>Eukaryota</taxon>
        <taxon>Metazoa</taxon>
        <taxon>Porifera</taxon>
        <taxon>Demospongiae</taxon>
        <taxon>Heteroscleromorpha</taxon>
        <taxon>Tetractinellida</taxon>
        <taxon>Astrophorina</taxon>
        <taxon>Geodiidae</taxon>
        <taxon>Geodia</taxon>
    </lineage>
</organism>
<feature type="compositionally biased region" description="Basic and acidic residues" evidence="6">
    <location>
        <begin position="16"/>
        <end position="44"/>
    </location>
</feature>
<accession>A0AA35R7U1</accession>
<evidence type="ECO:0000256" key="4">
    <source>
        <dbReference type="ARBA" id="ARBA00022695"/>
    </source>
</evidence>
<comment type="caution">
    <text evidence="8">The sequence shown here is derived from an EMBL/GenBank/DDBJ whole genome shotgun (WGS) entry which is preliminary data.</text>
</comment>
<dbReference type="EC" id="2.7.7.9" evidence="2"/>
<comment type="similarity">
    <text evidence="1">Belongs to the UDPGP type 2 family.</text>
</comment>
<dbReference type="EMBL" id="CASHTH010000686">
    <property type="protein sequence ID" value="CAI8006419.1"/>
    <property type="molecule type" value="Genomic_DNA"/>
</dbReference>
<evidence type="ECO:0000256" key="5">
    <source>
        <dbReference type="ARBA" id="ARBA00048128"/>
    </source>
</evidence>
<dbReference type="PANTHER" id="PTHR43197:SF1">
    <property type="entry name" value="UTP--GLUCOSE-1-PHOSPHATE URIDYLYLTRANSFERASE"/>
    <property type="match status" value="1"/>
</dbReference>
<dbReference type="AlphaFoldDB" id="A0AA35R7U1"/>
<dbReference type="InterPro" id="IPR029044">
    <property type="entry name" value="Nucleotide-diphossugar_trans"/>
</dbReference>
<dbReference type="GO" id="GO:0003983">
    <property type="term" value="F:UTP:glucose-1-phosphate uridylyltransferase activity"/>
    <property type="evidence" value="ECO:0007669"/>
    <property type="project" value="UniProtKB-EC"/>
</dbReference>
<gene>
    <name evidence="8" type="ORF">GBAR_LOCUS4708</name>
</gene>
<evidence type="ECO:0000256" key="2">
    <source>
        <dbReference type="ARBA" id="ARBA00012415"/>
    </source>
</evidence>